<keyword evidence="3" id="KW-1185">Reference proteome</keyword>
<feature type="signal peptide" evidence="1">
    <location>
        <begin position="1"/>
        <end position="20"/>
    </location>
</feature>
<dbReference type="Proteomes" id="UP000249547">
    <property type="component" value="Unassembled WGS sequence"/>
</dbReference>
<proteinExistence type="predicted"/>
<dbReference type="RefSeq" id="WP_111597312.1">
    <property type="nucleotide sequence ID" value="NZ_QLLL01000003.1"/>
</dbReference>
<evidence type="ECO:0000256" key="1">
    <source>
        <dbReference type="SAM" id="SignalP"/>
    </source>
</evidence>
<dbReference type="EMBL" id="QLLL01000003">
    <property type="protein sequence ID" value="RAJ06715.1"/>
    <property type="molecule type" value="Genomic_DNA"/>
</dbReference>
<feature type="chain" id="PRO_5016305820" evidence="1">
    <location>
        <begin position="21"/>
        <end position="97"/>
    </location>
</feature>
<sequence length="97" mass="10269">MKKLCLLVILLSITHLLVLARGQNDYGFNPSRGLPPPVGAATMNKAGDVALNYATGVPNVGVPLIQEQSRSIPIHIALNYGSNGICVNELASDVWMG</sequence>
<organism evidence="2 3">
    <name type="scientific">Chitinophaga skermanii</name>
    <dbReference type="NCBI Taxonomy" id="331697"/>
    <lineage>
        <taxon>Bacteria</taxon>
        <taxon>Pseudomonadati</taxon>
        <taxon>Bacteroidota</taxon>
        <taxon>Chitinophagia</taxon>
        <taxon>Chitinophagales</taxon>
        <taxon>Chitinophagaceae</taxon>
        <taxon>Chitinophaga</taxon>
    </lineage>
</organism>
<evidence type="ECO:0000313" key="3">
    <source>
        <dbReference type="Proteomes" id="UP000249547"/>
    </source>
</evidence>
<protein>
    <submittedName>
        <fullName evidence="2">Uncharacterized protein</fullName>
    </submittedName>
</protein>
<dbReference type="AlphaFoldDB" id="A0A327QS45"/>
<evidence type="ECO:0000313" key="2">
    <source>
        <dbReference type="EMBL" id="RAJ06715.1"/>
    </source>
</evidence>
<dbReference type="OrthoDB" id="680656at2"/>
<comment type="caution">
    <text evidence="2">The sequence shown here is derived from an EMBL/GenBank/DDBJ whole genome shotgun (WGS) entry which is preliminary data.</text>
</comment>
<name>A0A327QS45_9BACT</name>
<keyword evidence="1" id="KW-0732">Signal</keyword>
<accession>A0A327QS45</accession>
<gene>
    <name evidence="2" type="ORF">LX64_01842</name>
</gene>
<reference evidence="2 3" key="1">
    <citation type="submission" date="2018-06" db="EMBL/GenBank/DDBJ databases">
        <title>Genomic Encyclopedia of Archaeal and Bacterial Type Strains, Phase II (KMG-II): from individual species to whole genera.</title>
        <authorList>
            <person name="Goeker M."/>
        </authorList>
    </citation>
    <scope>NUCLEOTIDE SEQUENCE [LARGE SCALE GENOMIC DNA]</scope>
    <source>
        <strain evidence="2 3">DSM 23857</strain>
    </source>
</reference>